<feature type="compositionally biased region" description="Basic residues" evidence="1">
    <location>
        <begin position="50"/>
        <end position="59"/>
    </location>
</feature>
<keyword evidence="3" id="KW-1185">Reference proteome</keyword>
<name>A0ABU6T8N6_9FABA</name>
<evidence type="ECO:0000313" key="2">
    <source>
        <dbReference type="EMBL" id="MED6145080.1"/>
    </source>
</evidence>
<sequence>MEERKKKVAPAASTIAATAVAGEKRKTERNQERESELKRERIKGREMKRRERRLHRRCHSSVELPSPSPLMKKPSRLPLFWAGAELEASLFVFLMKKVFLWLCIQTLKPLIETPIFGCKNLESNHLHLSALSLVSISFGTTKRVGRWSTRSGFSQSRNE</sequence>
<protein>
    <submittedName>
        <fullName evidence="2">Uncharacterized protein</fullName>
    </submittedName>
</protein>
<feature type="compositionally biased region" description="Low complexity" evidence="1">
    <location>
        <begin position="9"/>
        <end position="21"/>
    </location>
</feature>
<dbReference type="EMBL" id="JASCZI010090693">
    <property type="protein sequence ID" value="MED6145080.1"/>
    <property type="molecule type" value="Genomic_DNA"/>
</dbReference>
<evidence type="ECO:0000256" key="1">
    <source>
        <dbReference type="SAM" id="MobiDB-lite"/>
    </source>
</evidence>
<dbReference type="Proteomes" id="UP001341840">
    <property type="component" value="Unassembled WGS sequence"/>
</dbReference>
<reference evidence="2 3" key="1">
    <citation type="journal article" date="2023" name="Plants (Basel)">
        <title>Bridging the Gap: Combining Genomics and Transcriptomics Approaches to Understand Stylosanthes scabra, an Orphan Legume from the Brazilian Caatinga.</title>
        <authorList>
            <person name="Ferreira-Neto J.R.C."/>
            <person name="da Silva M.D."/>
            <person name="Binneck E."/>
            <person name="de Melo N.F."/>
            <person name="da Silva R.H."/>
            <person name="de Melo A.L.T.M."/>
            <person name="Pandolfi V."/>
            <person name="Bustamante F.O."/>
            <person name="Brasileiro-Vidal A.C."/>
            <person name="Benko-Iseppon A.M."/>
        </authorList>
    </citation>
    <scope>NUCLEOTIDE SEQUENCE [LARGE SCALE GENOMIC DNA]</scope>
    <source>
        <tissue evidence="2">Leaves</tissue>
    </source>
</reference>
<accession>A0ABU6T8N6</accession>
<feature type="region of interest" description="Disordered" evidence="1">
    <location>
        <begin position="1"/>
        <end position="69"/>
    </location>
</feature>
<comment type="caution">
    <text evidence="2">The sequence shown here is derived from an EMBL/GenBank/DDBJ whole genome shotgun (WGS) entry which is preliminary data.</text>
</comment>
<evidence type="ECO:0000313" key="3">
    <source>
        <dbReference type="Proteomes" id="UP001341840"/>
    </source>
</evidence>
<feature type="compositionally biased region" description="Basic and acidic residues" evidence="1">
    <location>
        <begin position="22"/>
        <end position="49"/>
    </location>
</feature>
<gene>
    <name evidence="2" type="ORF">PIB30_021734</name>
</gene>
<proteinExistence type="predicted"/>
<organism evidence="2 3">
    <name type="scientific">Stylosanthes scabra</name>
    <dbReference type="NCBI Taxonomy" id="79078"/>
    <lineage>
        <taxon>Eukaryota</taxon>
        <taxon>Viridiplantae</taxon>
        <taxon>Streptophyta</taxon>
        <taxon>Embryophyta</taxon>
        <taxon>Tracheophyta</taxon>
        <taxon>Spermatophyta</taxon>
        <taxon>Magnoliopsida</taxon>
        <taxon>eudicotyledons</taxon>
        <taxon>Gunneridae</taxon>
        <taxon>Pentapetalae</taxon>
        <taxon>rosids</taxon>
        <taxon>fabids</taxon>
        <taxon>Fabales</taxon>
        <taxon>Fabaceae</taxon>
        <taxon>Papilionoideae</taxon>
        <taxon>50 kb inversion clade</taxon>
        <taxon>dalbergioids sensu lato</taxon>
        <taxon>Dalbergieae</taxon>
        <taxon>Pterocarpus clade</taxon>
        <taxon>Stylosanthes</taxon>
    </lineage>
</organism>